<keyword evidence="2" id="KW-1185">Reference proteome</keyword>
<reference evidence="1 2" key="1">
    <citation type="submission" date="2019-05" db="EMBL/GenBank/DDBJ databases">
        <title>Another draft genome of Portunus trituberculatus and its Hox gene families provides insights of decapod evolution.</title>
        <authorList>
            <person name="Jeong J.-H."/>
            <person name="Song I."/>
            <person name="Kim S."/>
            <person name="Choi T."/>
            <person name="Kim D."/>
            <person name="Ryu S."/>
            <person name="Kim W."/>
        </authorList>
    </citation>
    <scope>NUCLEOTIDE SEQUENCE [LARGE SCALE GENOMIC DNA]</scope>
    <source>
        <tissue evidence="1">Muscle</tissue>
    </source>
</reference>
<comment type="caution">
    <text evidence="1">The sequence shown here is derived from an EMBL/GenBank/DDBJ whole genome shotgun (WGS) entry which is preliminary data.</text>
</comment>
<proteinExistence type="predicted"/>
<name>A0A5B7DIG4_PORTR</name>
<sequence>MNLSECVHVPNQPTRAPPQHSRSLCSRCNYTNKGQDISSNICPSLSTCFHLSKCVPIYPDFFPPVSTFVLCVPTLPISCPTCRQPLTSGVFGLDGLFEWRDVPESAQEQHHNVLLVLDGRDVQEEP</sequence>
<evidence type="ECO:0000313" key="1">
    <source>
        <dbReference type="EMBL" id="MPC21332.1"/>
    </source>
</evidence>
<dbReference type="Proteomes" id="UP000324222">
    <property type="component" value="Unassembled WGS sequence"/>
</dbReference>
<accession>A0A5B7DIG4</accession>
<evidence type="ECO:0000313" key="2">
    <source>
        <dbReference type="Proteomes" id="UP000324222"/>
    </source>
</evidence>
<organism evidence="1 2">
    <name type="scientific">Portunus trituberculatus</name>
    <name type="common">Swimming crab</name>
    <name type="synonym">Neptunus trituberculatus</name>
    <dbReference type="NCBI Taxonomy" id="210409"/>
    <lineage>
        <taxon>Eukaryota</taxon>
        <taxon>Metazoa</taxon>
        <taxon>Ecdysozoa</taxon>
        <taxon>Arthropoda</taxon>
        <taxon>Crustacea</taxon>
        <taxon>Multicrustacea</taxon>
        <taxon>Malacostraca</taxon>
        <taxon>Eumalacostraca</taxon>
        <taxon>Eucarida</taxon>
        <taxon>Decapoda</taxon>
        <taxon>Pleocyemata</taxon>
        <taxon>Brachyura</taxon>
        <taxon>Eubrachyura</taxon>
        <taxon>Portunoidea</taxon>
        <taxon>Portunidae</taxon>
        <taxon>Portuninae</taxon>
        <taxon>Portunus</taxon>
    </lineage>
</organism>
<protein>
    <submittedName>
        <fullName evidence="1">Uncharacterized protein</fullName>
    </submittedName>
</protein>
<dbReference type="EMBL" id="VSRR010000966">
    <property type="protein sequence ID" value="MPC21332.1"/>
    <property type="molecule type" value="Genomic_DNA"/>
</dbReference>
<dbReference type="AlphaFoldDB" id="A0A5B7DIG4"/>
<gene>
    <name evidence="1" type="ORF">E2C01_014315</name>
</gene>